<feature type="region of interest" description="Disordered" evidence="3">
    <location>
        <begin position="21"/>
        <end position="44"/>
    </location>
</feature>
<feature type="domain" description="Alginate lyase" evidence="5">
    <location>
        <begin position="112"/>
        <end position="336"/>
    </location>
</feature>
<evidence type="ECO:0000256" key="1">
    <source>
        <dbReference type="ARBA" id="ARBA00022729"/>
    </source>
</evidence>
<dbReference type="SUPFAM" id="SSF48230">
    <property type="entry name" value="Chondroitin AC/alginate lyase"/>
    <property type="match status" value="1"/>
</dbReference>
<dbReference type="GO" id="GO:0016829">
    <property type="term" value="F:lyase activity"/>
    <property type="evidence" value="ECO:0007669"/>
    <property type="project" value="UniProtKB-KW"/>
</dbReference>
<organism evidence="6 7">
    <name type="scientific">Aspergillus steynii IBT 23096</name>
    <dbReference type="NCBI Taxonomy" id="1392250"/>
    <lineage>
        <taxon>Eukaryota</taxon>
        <taxon>Fungi</taxon>
        <taxon>Dikarya</taxon>
        <taxon>Ascomycota</taxon>
        <taxon>Pezizomycotina</taxon>
        <taxon>Eurotiomycetes</taxon>
        <taxon>Eurotiomycetidae</taxon>
        <taxon>Eurotiales</taxon>
        <taxon>Aspergillaceae</taxon>
        <taxon>Aspergillus</taxon>
        <taxon>Aspergillus subgen. Circumdati</taxon>
    </lineage>
</organism>
<evidence type="ECO:0000256" key="4">
    <source>
        <dbReference type="SAM" id="SignalP"/>
    </source>
</evidence>
<sequence length="405" mass="44204">MHLPNLLTLGLSLTLSATTALAAPKSTSSPSKTTPSSSSSSDGFTHPGVFLSSAQLSHIASQVSSNASPQAPAYSSMMSHEFASRTTPSPFSTVECGPTSTPDVGCHEEREDALTAYLNALAWVVTGSEKFAARAIDFMNAWAGTLKAHTNSNAPLQAAWSAATWARVAEIIRYTDAGWEESDVHRFEDMLRDVYLPEIIDGAPGKNGNWELVMMEAALGISVFINDRESYDKAMETFLKRVPAYIYLTKDGDLPKTSPEDNLSSSSAITSFWQGQSTFPENGISQETCRDFAHTGYGIASIAHVAETARIQGRDLYEEDTGERLRYALGFHTKYQLQGSLPDEICGGELKRELDDVTEVAFNGLSFRGNHTMTNTEKYTLERRPAGTDKLFIGWETLTHAENDV</sequence>
<dbReference type="InterPro" id="IPR008397">
    <property type="entry name" value="Alginate_lyase_dom"/>
</dbReference>
<dbReference type="VEuPathDB" id="FungiDB:P170DRAFT_417327"/>
<keyword evidence="2" id="KW-0456">Lyase</keyword>
<evidence type="ECO:0000313" key="6">
    <source>
        <dbReference type="EMBL" id="PLB44595.1"/>
    </source>
</evidence>
<dbReference type="OrthoDB" id="5302720at2759"/>
<proteinExistence type="predicted"/>
<keyword evidence="1 4" id="KW-0732">Signal</keyword>
<keyword evidence="7" id="KW-1185">Reference proteome</keyword>
<feature type="compositionally biased region" description="Low complexity" evidence="3">
    <location>
        <begin position="21"/>
        <end position="41"/>
    </location>
</feature>
<dbReference type="GO" id="GO:0042597">
    <property type="term" value="C:periplasmic space"/>
    <property type="evidence" value="ECO:0007669"/>
    <property type="project" value="InterPro"/>
</dbReference>
<gene>
    <name evidence="6" type="ORF">P170DRAFT_417327</name>
</gene>
<evidence type="ECO:0000256" key="2">
    <source>
        <dbReference type="ARBA" id="ARBA00023239"/>
    </source>
</evidence>
<comment type="caution">
    <text evidence="6">The sequence shown here is derived from an EMBL/GenBank/DDBJ whole genome shotgun (WGS) entry which is preliminary data.</text>
</comment>
<feature type="signal peptide" evidence="4">
    <location>
        <begin position="1"/>
        <end position="22"/>
    </location>
</feature>
<evidence type="ECO:0000256" key="3">
    <source>
        <dbReference type="SAM" id="MobiDB-lite"/>
    </source>
</evidence>
<dbReference type="STRING" id="1392250.A0A2I2FVD4"/>
<dbReference type="Pfam" id="PF05426">
    <property type="entry name" value="Alginate_lyase"/>
    <property type="match status" value="1"/>
</dbReference>
<evidence type="ECO:0000313" key="7">
    <source>
        <dbReference type="Proteomes" id="UP000234275"/>
    </source>
</evidence>
<dbReference type="Proteomes" id="UP000234275">
    <property type="component" value="Unassembled WGS sequence"/>
</dbReference>
<feature type="chain" id="PRO_5014182474" evidence="4">
    <location>
        <begin position="23"/>
        <end position="405"/>
    </location>
</feature>
<accession>A0A2I2FVD4</accession>
<name>A0A2I2FVD4_9EURO</name>
<protein>
    <submittedName>
        <fullName evidence="6">Secreted protein</fullName>
    </submittedName>
</protein>
<dbReference type="Gene3D" id="1.50.10.100">
    <property type="entry name" value="Chondroitin AC/alginate lyase"/>
    <property type="match status" value="1"/>
</dbReference>
<dbReference type="InterPro" id="IPR008929">
    <property type="entry name" value="Chondroitin_lyas"/>
</dbReference>
<dbReference type="AlphaFoldDB" id="A0A2I2FVD4"/>
<reference evidence="6 7" key="1">
    <citation type="submission" date="2016-12" db="EMBL/GenBank/DDBJ databases">
        <title>The genomes of Aspergillus section Nigri reveals drivers in fungal speciation.</title>
        <authorList>
            <consortium name="DOE Joint Genome Institute"/>
            <person name="Vesth T.C."/>
            <person name="Nybo J."/>
            <person name="Theobald S."/>
            <person name="Brandl J."/>
            <person name="Frisvad J.C."/>
            <person name="Nielsen K.F."/>
            <person name="Lyhne E.K."/>
            <person name="Kogle M.E."/>
            <person name="Kuo A."/>
            <person name="Riley R."/>
            <person name="Clum A."/>
            <person name="Nolan M."/>
            <person name="Lipzen A."/>
            <person name="Salamov A."/>
            <person name="Henrissat B."/>
            <person name="Wiebenga A."/>
            <person name="De Vries R.P."/>
            <person name="Grigoriev I.V."/>
            <person name="Mortensen U.H."/>
            <person name="Andersen M.R."/>
            <person name="Baker S.E."/>
        </authorList>
    </citation>
    <scope>NUCLEOTIDE SEQUENCE [LARGE SCALE GENOMIC DNA]</scope>
    <source>
        <strain evidence="6 7">IBT 23096</strain>
    </source>
</reference>
<evidence type="ECO:0000259" key="5">
    <source>
        <dbReference type="Pfam" id="PF05426"/>
    </source>
</evidence>
<dbReference type="EMBL" id="MSFO01000009">
    <property type="protein sequence ID" value="PLB44595.1"/>
    <property type="molecule type" value="Genomic_DNA"/>
</dbReference>
<dbReference type="RefSeq" id="XP_024699897.1">
    <property type="nucleotide sequence ID" value="XM_024847170.1"/>
</dbReference>
<dbReference type="GeneID" id="36554869"/>